<dbReference type="AlphaFoldDB" id="A0A2U3KJ17"/>
<accession>A0A2U3KJ17</accession>
<feature type="compositionally biased region" description="Basic and acidic residues" evidence="1">
    <location>
        <begin position="119"/>
        <end position="128"/>
    </location>
</feature>
<dbReference type="Proteomes" id="UP000238916">
    <property type="component" value="Unassembled WGS sequence"/>
</dbReference>
<dbReference type="OrthoDB" id="9978669at2"/>
<feature type="region of interest" description="Disordered" evidence="1">
    <location>
        <begin position="102"/>
        <end position="128"/>
    </location>
</feature>
<proteinExistence type="predicted"/>
<evidence type="ECO:0000313" key="2">
    <source>
        <dbReference type="EMBL" id="SPF39537.1"/>
    </source>
</evidence>
<name>A0A2U3KJ17_9FIRM</name>
<organism evidence="2 3">
    <name type="scientific">Candidatus Desulfosporosinus infrequens</name>
    <dbReference type="NCBI Taxonomy" id="2043169"/>
    <lineage>
        <taxon>Bacteria</taxon>
        <taxon>Bacillati</taxon>
        <taxon>Bacillota</taxon>
        <taxon>Clostridia</taxon>
        <taxon>Eubacteriales</taxon>
        <taxon>Desulfitobacteriaceae</taxon>
        <taxon>Desulfosporosinus</taxon>
    </lineage>
</organism>
<feature type="compositionally biased region" description="Polar residues" evidence="1">
    <location>
        <begin position="104"/>
        <end position="117"/>
    </location>
</feature>
<evidence type="ECO:0000256" key="1">
    <source>
        <dbReference type="SAM" id="MobiDB-lite"/>
    </source>
</evidence>
<gene>
    <name evidence="2" type="ORF">SBF1_210005</name>
</gene>
<protein>
    <submittedName>
        <fullName evidence="2">Uncharacterized protein</fullName>
    </submittedName>
</protein>
<evidence type="ECO:0000313" key="3">
    <source>
        <dbReference type="Proteomes" id="UP000238916"/>
    </source>
</evidence>
<reference evidence="3" key="1">
    <citation type="submission" date="2018-02" db="EMBL/GenBank/DDBJ databases">
        <authorList>
            <person name="Hausmann B."/>
        </authorList>
    </citation>
    <scope>NUCLEOTIDE SEQUENCE [LARGE SCALE GENOMIC DNA]</scope>
    <source>
        <strain evidence="3">Peat soil MAG SbF1</strain>
    </source>
</reference>
<dbReference type="EMBL" id="OMOF01000124">
    <property type="protein sequence ID" value="SPF39537.1"/>
    <property type="molecule type" value="Genomic_DNA"/>
</dbReference>
<sequence length="128" mass="14784">MLNYLLEGIIVGVSLVAIFEIIERVRIAVGKEMLTDKILAFLEDVYHRTAPNDDRIEMDWQGCDLPDKVKVIYFNSDKKQINQFGNNFSELVQLKPNIEAPVGESTSTEVENRTPTYRTEYDQEVRRS</sequence>